<organism evidence="1 2">
    <name type="scientific">Lepidopterella palustris CBS 459.81</name>
    <dbReference type="NCBI Taxonomy" id="1314670"/>
    <lineage>
        <taxon>Eukaryota</taxon>
        <taxon>Fungi</taxon>
        <taxon>Dikarya</taxon>
        <taxon>Ascomycota</taxon>
        <taxon>Pezizomycotina</taxon>
        <taxon>Dothideomycetes</taxon>
        <taxon>Pleosporomycetidae</taxon>
        <taxon>Mytilinidiales</taxon>
        <taxon>Argynnaceae</taxon>
        <taxon>Lepidopterella</taxon>
    </lineage>
</organism>
<protein>
    <submittedName>
        <fullName evidence="1">Uncharacterized protein</fullName>
    </submittedName>
</protein>
<evidence type="ECO:0000313" key="2">
    <source>
        <dbReference type="Proteomes" id="UP000250266"/>
    </source>
</evidence>
<gene>
    <name evidence="1" type="ORF">K432DRAFT_444751</name>
</gene>
<proteinExistence type="predicted"/>
<sequence>MIEVGPMDQEESSQLISRRLEDHNLDTKQTSLAALLENTPLVLVQAAAFIHENSLTVTIYIELFEQGNHSLVELQSQPFEVEGRDSSVPNAVTTACDAEVVDYRRESDKVGKHSIMRPIHAFPVRTVRALDGVCYVSTTRLYRSKS</sequence>
<name>A0A8E2E6K6_9PEZI</name>
<dbReference type="EMBL" id="KV745071">
    <property type="protein sequence ID" value="OCK78248.1"/>
    <property type="molecule type" value="Genomic_DNA"/>
</dbReference>
<evidence type="ECO:0000313" key="1">
    <source>
        <dbReference type="EMBL" id="OCK78248.1"/>
    </source>
</evidence>
<dbReference type="OrthoDB" id="3937734at2759"/>
<reference evidence="1 2" key="1">
    <citation type="journal article" date="2016" name="Nat. Commun.">
        <title>Ectomycorrhizal ecology is imprinted in the genome of the dominant symbiotic fungus Cenococcum geophilum.</title>
        <authorList>
            <consortium name="DOE Joint Genome Institute"/>
            <person name="Peter M."/>
            <person name="Kohler A."/>
            <person name="Ohm R.A."/>
            <person name="Kuo A."/>
            <person name="Krutzmann J."/>
            <person name="Morin E."/>
            <person name="Arend M."/>
            <person name="Barry K.W."/>
            <person name="Binder M."/>
            <person name="Choi C."/>
            <person name="Clum A."/>
            <person name="Copeland A."/>
            <person name="Grisel N."/>
            <person name="Haridas S."/>
            <person name="Kipfer T."/>
            <person name="LaButti K."/>
            <person name="Lindquist E."/>
            <person name="Lipzen A."/>
            <person name="Maire R."/>
            <person name="Meier B."/>
            <person name="Mihaltcheva S."/>
            <person name="Molinier V."/>
            <person name="Murat C."/>
            <person name="Poggeler S."/>
            <person name="Quandt C.A."/>
            <person name="Sperisen C."/>
            <person name="Tritt A."/>
            <person name="Tisserant E."/>
            <person name="Crous P.W."/>
            <person name="Henrissat B."/>
            <person name="Nehls U."/>
            <person name="Egli S."/>
            <person name="Spatafora J.W."/>
            <person name="Grigoriev I.V."/>
            <person name="Martin F.M."/>
        </authorList>
    </citation>
    <scope>NUCLEOTIDE SEQUENCE [LARGE SCALE GENOMIC DNA]</scope>
    <source>
        <strain evidence="1 2">CBS 459.81</strain>
    </source>
</reference>
<dbReference type="AlphaFoldDB" id="A0A8E2E6K6"/>
<accession>A0A8E2E6K6</accession>
<keyword evidence="2" id="KW-1185">Reference proteome</keyword>
<dbReference type="Proteomes" id="UP000250266">
    <property type="component" value="Unassembled WGS sequence"/>
</dbReference>